<evidence type="ECO:0000256" key="4">
    <source>
        <dbReference type="ARBA" id="ARBA00022741"/>
    </source>
</evidence>
<dbReference type="GO" id="GO:0005524">
    <property type="term" value="F:ATP binding"/>
    <property type="evidence" value="ECO:0007669"/>
    <property type="project" value="UniProtKB-KW"/>
</dbReference>
<dbReference type="Proteomes" id="UP000000759">
    <property type="component" value="Chromosome 5"/>
</dbReference>
<dbReference type="PANTHER" id="PTHR30073">
    <property type="entry name" value="ASPARTATE--AMMONIA LIGASE"/>
    <property type="match status" value="1"/>
</dbReference>
<keyword evidence="1" id="KW-0963">Cytoplasm</keyword>
<dbReference type="RefSeq" id="XP_002179028.1">
    <property type="nucleotide sequence ID" value="XM_002178992.1"/>
</dbReference>
<evidence type="ECO:0000313" key="9">
    <source>
        <dbReference type="Proteomes" id="UP000000759"/>
    </source>
</evidence>
<keyword evidence="5" id="KW-0067">ATP-binding</keyword>
<dbReference type="GO" id="GO:0005829">
    <property type="term" value="C:cytosol"/>
    <property type="evidence" value="ECO:0007669"/>
    <property type="project" value="TreeGrafter"/>
</dbReference>
<keyword evidence="2" id="KW-0436">Ligase</keyword>
<dbReference type="InterPro" id="IPR045864">
    <property type="entry name" value="aa-tRNA-synth_II/BPL/LPL"/>
</dbReference>
<dbReference type="Gene3D" id="3.30.930.10">
    <property type="entry name" value="Bira Bifunctional Protein, Domain 2"/>
    <property type="match status" value="1"/>
</dbReference>
<dbReference type="OrthoDB" id="35878at2759"/>
<sequence>MATTFDSSQALAGLPPPHVLEEGGYTPTIEDALVKEEALEVIKRTFEGNLKANVNLVRVSNPMFVTKRSGFNDNLNGTERPATFAPRDFQDIKLEVPFSLAKWKRWALHYYNIPSGKGVVTDFRGLRCDDDVDFTHSLYVDQFDWEKRIDESDRNVTYLVETVKQIYKAVYDTEQVVAEKYGVKAILPKDIVFANTDDMIKKYPDVSPKERENLLCKEHGAVFLIGIGGAKEDGTLRHDGRAPDYDDWTTQREDGGFGLNGDLLVWNPILEMSFELSSMGIRVNPEIMEKQLYLCGVPERKEYVWHRMLLDGTLPQSIGGGVGQSRLCQFMLRCAHIGEVQHGWYDPDEVVVLREKGIKLLGLGEFDEDPMANSLHKAKNAI</sequence>
<keyword evidence="9" id="KW-1185">Reference proteome</keyword>
<dbReference type="InterPro" id="IPR004618">
    <property type="entry name" value="AsnA"/>
</dbReference>
<evidence type="ECO:0000256" key="2">
    <source>
        <dbReference type="ARBA" id="ARBA00022598"/>
    </source>
</evidence>
<keyword evidence="6" id="KW-0061">Asparagine biosynthesis</keyword>
<evidence type="ECO:0000256" key="1">
    <source>
        <dbReference type="ARBA" id="ARBA00022490"/>
    </source>
</evidence>
<dbReference type="eggNOG" id="ENOG502QTPF">
    <property type="taxonomic scope" value="Eukaryota"/>
</dbReference>
<dbReference type="Pfam" id="PF03590">
    <property type="entry name" value="AsnA"/>
    <property type="match status" value="1"/>
</dbReference>
<evidence type="ECO:0000256" key="6">
    <source>
        <dbReference type="ARBA" id="ARBA00022888"/>
    </source>
</evidence>
<dbReference type="SUPFAM" id="SSF55681">
    <property type="entry name" value="Class II aaRS and biotin synthetases"/>
    <property type="match status" value="1"/>
</dbReference>
<dbReference type="InterPro" id="IPR006195">
    <property type="entry name" value="aa-tRNA-synth_II"/>
</dbReference>
<name>B7FW24_PHATC</name>
<reference evidence="8 9" key="1">
    <citation type="journal article" date="2008" name="Nature">
        <title>The Phaeodactylum genome reveals the evolutionary history of diatom genomes.</title>
        <authorList>
            <person name="Bowler C."/>
            <person name="Allen A.E."/>
            <person name="Badger J.H."/>
            <person name="Grimwood J."/>
            <person name="Jabbari K."/>
            <person name="Kuo A."/>
            <person name="Maheswari U."/>
            <person name="Martens C."/>
            <person name="Maumus F."/>
            <person name="Otillar R.P."/>
            <person name="Rayko E."/>
            <person name="Salamov A."/>
            <person name="Vandepoele K."/>
            <person name="Beszteri B."/>
            <person name="Gruber A."/>
            <person name="Heijde M."/>
            <person name="Katinka M."/>
            <person name="Mock T."/>
            <person name="Valentin K."/>
            <person name="Verret F."/>
            <person name="Berges J.A."/>
            <person name="Brownlee C."/>
            <person name="Cadoret J.P."/>
            <person name="Chiovitti A."/>
            <person name="Choi C.J."/>
            <person name="Coesel S."/>
            <person name="De Martino A."/>
            <person name="Detter J.C."/>
            <person name="Durkin C."/>
            <person name="Falciatore A."/>
            <person name="Fournet J."/>
            <person name="Haruta M."/>
            <person name="Huysman M.J."/>
            <person name="Jenkins B.D."/>
            <person name="Jiroutova K."/>
            <person name="Jorgensen R.E."/>
            <person name="Joubert Y."/>
            <person name="Kaplan A."/>
            <person name="Kroger N."/>
            <person name="Kroth P.G."/>
            <person name="La Roche J."/>
            <person name="Lindquist E."/>
            <person name="Lommer M."/>
            <person name="Martin-Jezequel V."/>
            <person name="Lopez P.J."/>
            <person name="Lucas S."/>
            <person name="Mangogna M."/>
            <person name="McGinnis K."/>
            <person name="Medlin L.K."/>
            <person name="Montsant A."/>
            <person name="Oudot-Le Secq M.P."/>
            <person name="Napoli C."/>
            <person name="Obornik M."/>
            <person name="Parker M.S."/>
            <person name="Petit J.L."/>
            <person name="Porcel B.M."/>
            <person name="Poulsen N."/>
            <person name="Robison M."/>
            <person name="Rychlewski L."/>
            <person name="Rynearson T.A."/>
            <person name="Schmutz J."/>
            <person name="Shapiro H."/>
            <person name="Siaut M."/>
            <person name="Stanley M."/>
            <person name="Sussman M.R."/>
            <person name="Taylor A.R."/>
            <person name="Vardi A."/>
            <person name="von Dassow P."/>
            <person name="Vyverman W."/>
            <person name="Willis A."/>
            <person name="Wyrwicz L.S."/>
            <person name="Rokhsar D.S."/>
            <person name="Weissenbach J."/>
            <person name="Armbrust E.V."/>
            <person name="Green B.R."/>
            <person name="Van de Peer Y."/>
            <person name="Grigoriev I.V."/>
        </authorList>
    </citation>
    <scope>NUCLEOTIDE SEQUENCE [LARGE SCALE GENOMIC DNA]</scope>
    <source>
        <strain evidence="8 9">CCAP 1055/1</strain>
    </source>
</reference>
<dbReference type="GO" id="GO:0004071">
    <property type="term" value="F:aspartate-ammonia ligase activity"/>
    <property type="evidence" value="ECO:0007669"/>
    <property type="project" value="InterPro"/>
</dbReference>
<dbReference type="NCBIfam" id="TIGR00669">
    <property type="entry name" value="asnA"/>
    <property type="match status" value="1"/>
</dbReference>
<evidence type="ECO:0000259" key="7">
    <source>
        <dbReference type="PROSITE" id="PS50862"/>
    </source>
</evidence>
<dbReference type="PIRSF" id="PIRSF001555">
    <property type="entry name" value="Asp_ammon_ligase"/>
    <property type="match status" value="1"/>
</dbReference>
<dbReference type="EMBL" id="CM000608">
    <property type="protein sequence ID" value="EEC49726.1"/>
    <property type="molecule type" value="Genomic_DNA"/>
</dbReference>
<dbReference type="GO" id="GO:0006529">
    <property type="term" value="P:asparagine biosynthetic process"/>
    <property type="evidence" value="ECO:0007669"/>
    <property type="project" value="UniProtKB-KW"/>
</dbReference>
<dbReference type="GeneID" id="7199817"/>
<proteinExistence type="predicted"/>
<dbReference type="HOGENOM" id="CLU_071543_0_0_1"/>
<feature type="domain" description="Aminoacyl-transfer RNA synthetases class-II family profile" evidence="7">
    <location>
        <begin position="123"/>
        <end position="347"/>
    </location>
</feature>
<reference evidence="9" key="2">
    <citation type="submission" date="2008-08" db="EMBL/GenBank/DDBJ databases">
        <authorList>
            <consortium name="Diatom Consortium"/>
            <person name="Grigoriev I."/>
            <person name="Grimwood J."/>
            <person name="Kuo A."/>
            <person name="Otillar R.P."/>
            <person name="Salamov A."/>
            <person name="Detter J.C."/>
            <person name="Lindquist E."/>
            <person name="Shapiro H."/>
            <person name="Lucas S."/>
            <person name="Glavina del Rio T."/>
            <person name="Pitluck S."/>
            <person name="Rokhsar D."/>
            <person name="Bowler C."/>
        </authorList>
    </citation>
    <scope>GENOME REANNOTATION</scope>
    <source>
        <strain evidence="9">CCAP 1055/1</strain>
    </source>
</reference>
<dbReference type="PANTHER" id="PTHR30073:SF5">
    <property type="entry name" value="ASPARTATE--AMMONIA LIGASE"/>
    <property type="match status" value="1"/>
</dbReference>
<organism evidence="8 9">
    <name type="scientific">Phaeodactylum tricornutum (strain CCAP 1055/1)</name>
    <dbReference type="NCBI Taxonomy" id="556484"/>
    <lineage>
        <taxon>Eukaryota</taxon>
        <taxon>Sar</taxon>
        <taxon>Stramenopiles</taxon>
        <taxon>Ochrophyta</taxon>
        <taxon>Bacillariophyta</taxon>
        <taxon>Bacillariophyceae</taxon>
        <taxon>Bacillariophycidae</taxon>
        <taxon>Naviculales</taxon>
        <taxon>Phaeodactylaceae</taxon>
        <taxon>Phaeodactylum</taxon>
    </lineage>
</organism>
<evidence type="ECO:0000313" key="8">
    <source>
        <dbReference type="EMBL" id="EEC49726.1"/>
    </source>
</evidence>
<dbReference type="STRING" id="556484.B7FW24"/>
<dbReference type="PROSITE" id="PS50862">
    <property type="entry name" value="AA_TRNA_LIGASE_II"/>
    <property type="match status" value="1"/>
</dbReference>
<dbReference type="OMA" id="QSRICMF"/>
<dbReference type="AlphaFoldDB" id="B7FW24"/>
<dbReference type="KEGG" id="pti:PHATRDRAFT_44902"/>
<accession>B7FW24</accession>
<gene>
    <name evidence="8" type="ORF">PHATRDRAFT_44902</name>
</gene>
<dbReference type="InParanoid" id="B7FW24"/>
<keyword evidence="4" id="KW-0547">Nucleotide-binding</keyword>
<evidence type="ECO:0000256" key="5">
    <source>
        <dbReference type="ARBA" id="ARBA00022840"/>
    </source>
</evidence>
<evidence type="ECO:0000256" key="3">
    <source>
        <dbReference type="ARBA" id="ARBA00022605"/>
    </source>
</evidence>
<protein>
    <recommendedName>
        <fullName evidence="7">Aminoacyl-transfer RNA synthetases class-II family profile domain-containing protein</fullName>
    </recommendedName>
</protein>
<keyword evidence="3" id="KW-0028">Amino-acid biosynthesis</keyword>
<dbReference type="PaxDb" id="2850-Phatr44902"/>